<keyword evidence="4" id="KW-0808">Transferase</keyword>
<keyword evidence="3 6" id="KW-0489">Methyltransferase</keyword>
<dbReference type="AlphaFoldDB" id="A0ABD6P7G5"/>
<dbReference type="EMBL" id="LZIT01000021">
    <property type="protein sequence ID" value="OBG46292.1"/>
    <property type="molecule type" value="Genomic_DNA"/>
</dbReference>
<evidence type="ECO:0000313" key="9">
    <source>
        <dbReference type="Proteomes" id="UP000092086"/>
    </source>
</evidence>
<keyword evidence="5 6" id="KW-0949">S-adenosyl-L-methionine</keyword>
<dbReference type="EC" id="2.1.1.-" evidence="6"/>
<evidence type="ECO:0000256" key="3">
    <source>
        <dbReference type="ARBA" id="ARBA00022603"/>
    </source>
</evidence>
<dbReference type="Pfam" id="PF04072">
    <property type="entry name" value="LCM"/>
    <property type="match status" value="1"/>
</dbReference>
<evidence type="ECO:0000256" key="2">
    <source>
        <dbReference type="ARBA" id="ARBA00008138"/>
    </source>
</evidence>
<dbReference type="InterPro" id="IPR007213">
    <property type="entry name" value="Ppm1/Ppm2/Tcmp"/>
</dbReference>
<gene>
    <name evidence="8" type="ORF">A5672_08205</name>
</gene>
<comment type="function">
    <text evidence="1 6">Exhibits S-adenosyl-L-methionine-dependent methyltransferase activity.</text>
</comment>
<feature type="region of interest" description="Disordered" evidence="7">
    <location>
        <begin position="219"/>
        <end position="238"/>
    </location>
</feature>
<dbReference type="Proteomes" id="UP000092086">
    <property type="component" value="Unassembled WGS sequence"/>
</dbReference>
<dbReference type="PANTHER" id="PTHR43619:SF2">
    <property type="entry name" value="S-ADENOSYL-L-METHIONINE-DEPENDENT METHYLTRANSFERASES SUPERFAMILY PROTEIN"/>
    <property type="match status" value="1"/>
</dbReference>
<dbReference type="GO" id="GO:0008168">
    <property type="term" value="F:methyltransferase activity"/>
    <property type="evidence" value="ECO:0007669"/>
    <property type="project" value="UniProtKB-UniRule"/>
</dbReference>
<evidence type="ECO:0000256" key="7">
    <source>
        <dbReference type="SAM" id="MobiDB-lite"/>
    </source>
</evidence>
<dbReference type="SUPFAM" id="SSF53335">
    <property type="entry name" value="S-adenosyl-L-methionine-dependent methyltransferases"/>
    <property type="match status" value="1"/>
</dbReference>
<protein>
    <recommendedName>
        <fullName evidence="6">S-adenosyl-L-methionine-dependent methyltransferase</fullName>
        <ecNumber evidence="6">2.1.1.-</ecNumber>
    </recommendedName>
</protein>
<accession>A0ABD6P7G5</accession>
<comment type="similarity">
    <text evidence="2 6">Belongs to the UPF0677 family.</text>
</comment>
<sequence>MTSTRYEGDTWDLASSVGVTATMVAAARSLGSRADRPLIDDPFAEPLVRAVGVDLLSRLASGELHPSELNDVHDGAPGSVSSAGAMSRMADNMAVRTKFFDEFFLAATRAGIRQVVILAAGLDSRAYRLPWPPGTVVYEVDQPEVIEFKSRTLTELGAAPTADRRAVAIDLREDWPAALRAAGFDPGLPTAWSAEGLLGYLPPEAQDRLLDTITELSAPGSRLATESAPNPEPGDEDKMRERMQTISERWRAHGFDLDMTGLVYFGERNEAAPYLRDRGWTLDAVSIRELFSANGLPPLEGDDTRMGDMLYVSGTHE</sequence>
<organism evidence="8 9">
    <name type="scientific">Mycobacterium alsense</name>
    <dbReference type="NCBI Taxonomy" id="324058"/>
    <lineage>
        <taxon>Bacteria</taxon>
        <taxon>Bacillati</taxon>
        <taxon>Actinomycetota</taxon>
        <taxon>Actinomycetes</taxon>
        <taxon>Mycobacteriales</taxon>
        <taxon>Mycobacteriaceae</taxon>
        <taxon>Mycobacterium</taxon>
    </lineage>
</organism>
<evidence type="ECO:0000256" key="4">
    <source>
        <dbReference type="ARBA" id="ARBA00022679"/>
    </source>
</evidence>
<evidence type="ECO:0000256" key="1">
    <source>
        <dbReference type="ARBA" id="ARBA00003907"/>
    </source>
</evidence>
<name>A0ABD6P7G5_9MYCO</name>
<evidence type="ECO:0000256" key="5">
    <source>
        <dbReference type="ARBA" id="ARBA00022691"/>
    </source>
</evidence>
<evidence type="ECO:0000313" key="8">
    <source>
        <dbReference type="EMBL" id="OBG46292.1"/>
    </source>
</evidence>
<dbReference type="InterPro" id="IPR011610">
    <property type="entry name" value="SAM_mthyl_Trfase_ML2640-like"/>
</dbReference>
<proteinExistence type="inferred from homology"/>
<comment type="caution">
    <text evidence="8">The sequence shown here is derived from an EMBL/GenBank/DDBJ whole genome shotgun (WGS) entry which is preliminary data.</text>
</comment>
<dbReference type="InterPro" id="IPR029063">
    <property type="entry name" value="SAM-dependent_MTases_sf"/>
</dbReference>
<dbReference type="NCBIfam" id="TIGR00027">
    <property type="entry name" value="mthyl_TIGR00027"/>
    <property type="match status" value="1"/>
</dbReference>
<dbReference type="FunFam" id="3.40.50.150:FF:000152">
    <property type="entry name" value="S-adenosyl-L-methionine-dependent methyltransferase"/>
    <property type="match status" value="1"/>
</dbReference>
<dbReference type="Gene3D" id="3.40.50.150">
    <property type="entry name" value="Vaccinia Virus protein VP39"/>
    <property type="match status" value="1"/>
</dbReference>
<reference evidence="8 9" key="1">
    <citation type="submission" date="2016-06" db="EMBL/GenBank/DDBJ databases">
        <authorList>
            <person name="Sutton G."/>
            <person name="Brinkac L."/>
            <person name="Sanka R."/>
            <person name="Adams M."/>
            <person name="Lau E."/>
            <person name="Sam S."/>
            <person name="Sreng N."/>
            <person name="Him V."/>
            <person name="Kerleguer A."/>
            <person name="Cheng S."/>
        </authorList>
    </citation>
    <scope>NUCLEOTIDE SEQUENCE [LARGE SCALE GENOMIC DNA]</scope>
    <source>
        <strain evidence="8 9">E2978</strain>
    </source>
</reference>
<dbReference type="PANTHER" id="PTHR43619">
    <property type="entry name" value="S-ADENOSYL-L-METHIONINE-DEPENDENT METHYLTRANSFERASE YKTD-RELATED"/>
    <property type="match status" value="1"/>
</dbReference>
<dbReference type="GO" id="GO:0032259">
    <property type="term" value="P:methylation"/>
    <property type="evidence" value="ECO:0007669"/>
    <property type="project" value="UniProtKB-KW"/>
</dbReference>
<evidence type="ECO:0000256" key="6">
    <source>
        <dbReference type="RuleBase" id="RU362030"/>
    </source>
</evidence>
<dbReference type="RefSeq" id="WP_068206270.1">
    <property type="nucleotide sequence ID" value="NZ_LZIT01000021.1"/>
</dbReference>